<evidence type="ECO:0000313" key="5">
    <source>
        <dbReference type="Proteomes" id="UP000808337"/>
    </source>
</evidence>
<protein>
    <submittedName>
        <fullName evidence="4">Helix-turn-helix transcriptional regulator</fullName>
    </submittedName>
</protein>
<dbReference type="GO" id="GO:0003677">
    <property type="term" value="F:DNA binding"/>
    <property type="evidence" value="ECO:0007669"/>
    <property type="project" value="UniProtKB-KW"/>
</dbReference>
<dbReference type="SMART" id="SM00530">
    <property type="entry name" value="HTH_XRE"/>
    <property type="match status" value="1"/>
</dbReference>
<dbReference type="EMBL" id="JADKGY010000029">
    <property type="protein sequence ID" value="MBK9984483.1"/>
    <property type="molecule type" value="Genomic_DNA"/>
</dbReference>
<organism evidence="4 5">
    <name type="scientific">Candidatus Opimibacter skivensis</name>
    <dbReference type="NCBI Taxonomy" id="2982028"/>
    <lineage>
        <taxon>Bacteria</taxon>
        <taxon>Pseudomonadati</taxon>
        <taxon>Bacteroidota</taxon>
        <taxon>Saprospiria</taxon>
        <taxon>Saprospirales</taxon>
        <taxon>Saprospiraceae</taxon>
        <taxon>Candidatus Opimibacter</taxon>
    </lineage>
</organism>
<comment type="caution">
    <text evidence="4">The sequence shown here is derived from an EMBL/GenBank/DDBJ whole genome shotgun (WGS) entry which is preliminary data.</text>
</comment>
<evidence type="ECO:0000313" key="4">
    <source>
        <dbReference type="EMBL" id="MBK9984483.1"/>
    </source>
</evidence>
<dbReference type="PANTHER" id="PTHR46558:SF4">
    <property type="entry name" value="DNA-BIDING PHAGE PROTEIN"/>
    <property type="match status" value="1"/>
</dbReference>
<proteinExistence type="predicted"/>
<dbReference type="AlphaFoldDB" id="A0A9D7SWH8"/>
<evidence type="ECO:0000256" key="2">
    <source>
        <dbReference type="SAM" id="Coils"/>
    </source>
</evidence>
<sequence>MAISDNIRKMRELRNFTQEYMANQLGITQAGYSKIESGTTDITFSKIEEIAGILSVTPADLVAFDSQKYFNSFNNVEGSNNGSVIIDMKTDDIKKLYEDKISLLEKLLSKAEAELKKYGDKN</sequence>
<dbReference type="InterPro" id="IPR010982">
    <property type="entry name" value="Lambda_DNA-bd_dom_sf"/>
</dbReference>
<dbReference type="PANTHER" id="PTHR46558">
    <property type="entry name" value="TRACRIPTIONAL REGULATORY PROTEIN-RELATED-RELATED"/>
    <property type="match status" value="1"/>
</dbReference>
<gene>
    <name evidence="4" type="ORF">IPP15_19300</name>
</gene>
<name>A0A9D7SWH8_9BACT</name>
<dbReference type="InterPro" id="IPR001387">
    <property type="entry name" value="Cro/C1-type_HTH"/>
</dbReference>
<dbReference type="Gene3D" id="1.10.260.40">
    <property type="entry name" value="lambda repressor-like DNA-binding domains"/>
    <property type="match status" value="1"/>
</dbReference>
<keyword evidence="1" id="KW-0238">DNA-binding</keyword>
<dbReference type="Proteomes" id="UP000808337">
    <property type="component" value="Unassembled WGS sequence"/>
</dbReference>
<evidence type="ECO:0000256" key="1">
    <source>
        <dbReference type="ARBA" id="ARBA00023125"/>
    </source>
</evidence>
<evidence type="ECO:0000259" key="3">
    <source>
        <dbReference type="PROSITE" id="PS50943"/>
    </source>
</evidence>
<feature type="coiled-coil region" evidence="2">
    <location>
        <begin position="94"/>
        <end position="121"/>
    </location>
</feature>
<dbReference type="SUPFAM" id="SSF47413">
    <property type="entry name" value="lambda repressor-like DNA-binding domains"/>
    <property type="match status" value="1"/>
</dbReference>
<dbReference type="Pfam" id="PF01381">
    <property type="entry name" value="HTH_3"/>
    <property type="match status" value="1"/>
</dbReference>
<dbReference type="CDD" id="cd00093">
    <property type="entry name" value="HTH_XRE"/>
    <property type="match status" value="1"/>
</dbReference>
<reference evidence="4 5" key="1">
    <citation type="submission" date="2020-10" db="EMBL/GenBank/DDBJ databases">
        <title>Connecting structure to function with the recovery of over 1000 high-quality activated sludge metagenome-assembled genomes encoding full-length rRNA genes using long-read sequencing.</title>
        <authorList>
            <person name="Singleton C.M."/>
            <person name="Petriglieri F."/>
            <person name="Kristensen J.M."/>
            <person name="Kirkegaard R.H."/>
            <person name="Michaelsen T.Y."/>
            <person name="Andersen M.H."/>
            <person name="Karst S.M."/>
            <person name="Dueholm M.S."/>
            <person name="Nielsen P.H."/>
            <person name="Albertsen M."/>
        </authorList>
    </citation>
    <scope>NUCLEOTIDE SEQUENCE [LARGE SCALE GENOMIC DNA]</scope>
    <source>
        <strain evidence="4">Ribe_18-Q3-R11-54_MAXAC.273</strain>
    </source>
</reference>
<dbReference type="PROSITE" id="PS50943">
    <property type="entry name" value="HTH_CROC1"/>
    <property type="match status" value="1"/>
</dbReference>
<accession>A0A9D7SWH8</accession>
<keyword evidence="2" id="KW-0175">Coiled coil</keyword>
<feature type="domain" description="HTH cro/C1-type" evidence="3">
    <location>
        <begin position="7"/>
        <end position="61"/>
    </location>
</feature>